<keyword evidence="2" id="KW-1185">Reference proteome</keyword>
<evidence type="ECO:0000313" key="1">
    <source>
        <dbReference type="EMBL" id="CUU58296.1"/>
    </source>
</evidence>
<protein>
    <submittedName>
        <fullName evidence="1">Uncharacterized protein</fullName>
    </submittedName>
</protein>
<dbReference type="Proteomes" id="UP000198802">
    <property type="component" value="Unassembled WGS sequence"/>
</dbReference>
<sequence>MILVVLARGSGHYLAGAAAPTGFRAACGPVCPARGENTPRARRHVVRSDRAYLPRRPAVSAGAAVFSRQGCRKLSGVKPGADDPRTTVPMGLVVGAGAGDVSKSWATIAARVETDSLANVLRR</sequence>
<accession>A0A0S4QTX7</accession>
<gene>
    <name evidence="1" type="ORF">Ga0074812_11868</name>
</gene>
<organism evidence="1 2">
    <name type="scientific">Parafrankia irregularis</name>
    <dbReference type="NCBI Taxonomy" id="795642"/>
    <lineage>
        <taxon>Bacteria</taxon>
        <taxon>Bacillati</taxon>
        <taxon>Actinomycetota</taxon>
        <taxon>Actinomycetes</taxon>
        <taxon>Frankiales</taxon>
        <taxon>Frankiaceae</taxon>
        <taxon>Parafrankia</taxon>
    </lineage>
</organism>
<dbReference type="EMBL" id="FAOZ01000018">
    <property type="protein sequence ID" value="CUU58296.1"/>
    <property type="molecule type" value="Genomic_DNA"/>
</dbReference>
<evidence type="ECO:0000313" key="2">
    <source>
        <dbReference type="Proteomes" id="UP000198802"/>
    </source>
</evidence>
<name>A0A0S4QTX7_9ACTN</name>
<reference evidence="2" key="1">
    <citation type="submission" date="2015-11" db="EMBL/GenBank/DDBJ databases">
        <authorList>
            <person name="Varghese N."/>
        </authorList>
    </citation>
    <scope>NUCLEOTIDE SEQUENCE [LARGE SCALE GENOMIC DNA]</scope>
    <source>
        <strain evidence="2">DSM 45899</strain>
    </source>
</reference>
<proteinExistence type="predicted"/>
<dbReference type="AlphaFoldDB" id="A0A0S4QTX7"/>